<protein>
    <submittedName>
        <fullName evidence="1">BgTH12-04876</fullName>
    </submittedName>
</protein>
<accession>A0A9W4GB66</accession>
<comment type="caution">
    <text evidence="1">The sequence shown here is derived from an EMBL/GenBank/DDBJ whole genome shotgun (WGS) entry which is preliminary data.</text>
</comment>
<feature type="non-terminal residue" evidence="1">
    <location>
        <position position="1"/>
    </location>
</feature>
<dbReference type="AlphaFoldDB" id="A0A9W4GB66"/>
<dbReference type="EMBL" id="CAJHIT010000001">
    <property type="protein sequence ID" value="CAD6499224.1"/>
    <property type="molecule type" value="Genomic_DNA"/>
</dbReference>
<organism evidence="1 2">
    <name type="scientific">Blumeria graminis f. sp. triticale</name>
    <dbReference type="NCBI Taxonomy" id="1689686"/>
    <lineage>
        <taxon>Eukaryota</taxon>
        <taxon>Fungi</taxon>
        <taxon>Dikarya</taxon>
        <taxon>Ascomycota</taxon>
        <taxon>Pezizomycotina</taxon>
        <taxon>Leotiomycetes</taxon>
        <taxon>Erysiphales</taxon>
        <taxon>Erysiphaceae</taxon>
        <taxon>Blumeria</taxon>
    </lineage>
</organism>
<name>A0A9W4GB66_BLUGR</name>
<evidence type="ECO:0000313" key="1">
    <source>
        <dbReference type="EMBL" id="CAD6499224.1"/>
    </source>
</evidence>
<dbReference type="Proteomes" id="UP000683417">
    <property type="component" value="Unassembled WGS sequence"/>
</dbReference>
<sequence length="78" mass="8873">HGQIDETNGQGLVKKCELSFAKHQLQGQLFKLSSTVRELISGIREAIIWHRKLHKIIFLHNKIPDGIIILEGLNYMGV</sequence>
<reference evidence="1" key="1">
    <citation type="submission" date="2020-10" db="EMBL/GenBank/DDBJ databases">
        <authorList>
            <person name="Muller C M."/>
        </authorList>
    </citation>
    <scope>NUCLEOTIDE SEQUENCE</scope>
    <source>
        <strain evidence="1">THUN-12</strain>
    </source>
</reference>
<evidence type="ECO:0000313" key="2">
    <source>
        <dbReference type="Proteomes" id="UP000683417"/>
    </source>
</evidence>
<proteinExistence type="predicted"/>
<gene>
    <name evidence="1" type="ORF">BGTH12_LOCUS582</name>
</gene>